<feature type="compositionally biased region" description="Pro residues" evidence="8">
    <location>
        <begin position="1"/>
        <end position="18"/>
    </location>
</feature>
<dbReference type="InterPro" id="IPR000515">
    <property type="entry name" value="MetI-like"/>
</dbReference>
<gene>
    <name evidence="10" type="ORF">JL106_14875</name>
</gene>
<keyword evidence="5 7" id="KW-1133">Transmembrane helix</keyword>
<feature type="transmembrane region" description="Helical" evidence="7">
    <location>
        <begin position="175"/>
        <end position="194"/>
    </location>
</feature>
<sequence>MVLQHPAPPATAAPPTPSPLTRRDVLRTTLRSPVTLRFVVTRVLAGIVAVWGAVSIVFLMIMATGNPAQVMASEEATQEEIDRIARLYGFDRPIFVQYLLFLRNLVTGEFPNSLYTDEPAFSVVLARVPATLLLSVTGVALGSVVGLLVGYWCATSRFRLARVVPMKLLMVLQSTPSFLLGLLLILFFAVTWKLLPTSGMGSWKNLVMPAVTLAAYVAPAVARLFRSTIREMEVEEHVATATAKGLRPRTVRRRHIAVNALGPVIALIGMQVGGILGGAVITEQVFAWPGVGQLLVNAVNTRDFPVALAGVILICVGFVVASLVVDLVVAIINPRSRA</sequence>
<dbReference type="PROSITE" id="PS50928">
    <property type="entry name" value="ABC_TM1"/>
    <property type="match status" value="1"/>
</dbReference>
<reference evidence="10" key="1">
    <citation type="submission" date="2021-01" db="EMBL/GenBank/DDBJ databases">
        <title>YIM 132084 draft genome.</title>
        <authorList>
            <person name="An D."/>
        </authorList>
    </citation>
    <scope>NUCLEOTIDE SEQUENCE</scope>
    <source>
        <strain evidence="10">YIM 132084</strain>
    </source>
</reference>
<dbReference type="EMBL" id="JAERWK010000019">
    <property type="protein sequence ID" value="MBM9468566.1"/>
    <property type="molecule type" value="Genomic_DNA"/>
</dbReference>
<comment type="subcellular location">
    <subcellularLocation>
        <location evidence="1 7">Cell membrane</location>
        <topology evidence="1 7">Multi-pass membrane protein</topology>
    </subcellularLocation>
</comment>
<comment type="caution">
    <text evidence="10">The sequence shown here is derived from an EMBL/GenBank/DDBJ whole genome shotgun (WGS) entry which is preliminary data.</text>
</comment>
<evidence type="ECO:0000259" key="9">
    <source>
        <dbReference type="PROSITE" id="PS50928"/>
    </source>
</evidence>
<keyword evidence="2 7" id="KW-0813">Transport</keyword>
<evidence type="ECO:0000256" key="1">
    <source>
        <dbReference type="ARBA" id="ARBA00004651"/>
    </source>
</evidence>
<dbReference type="Gene3D" id="1.10.3720.10">
    <property type="entry name" value="MetI-like"/>
    <property type="match status" value="1"/>
</dbReference>
<feature type="domain" description="ABC transmembrane type-1" evidence="9">
    <location>
        <begin position="128"/>
        <end position="325"/>
    </location>
</feature>
<keyword evidence="11" id="KW-1185">Reference proteome</keyword>
<feature type="transmembrane region" description="Helical" evidence="7">
    <location>
        <begin position="132"/>
        <end position="154"/>
    </location>
</feature>
<feature type="region of interest" description="Disordered" evidence="8">
    <location>
        <begin position="1"/>
        <end position="21"/>
    </location>
</feature>
<dbReference type="Pfam" id="PF19300">
    <property type="entry name" value="BPD_transp_1_N"/>
    <property type="match status" value="1"/>
</dbReference>
<dbReference type="PANTHER" id="PTHR43163:SF6">
    <property type="entry name" value="DIPEPTIDE TRANSPORT SYSTEM PERMEASE PROTEIN DPPB-RELATED"/>
    <property type="match status" value="1"/>
</dbReference>
<dbReference type="CDD" id="cd06261">
    <property type="entry name" value="TM_PBP2"/>
    <property type="match status" value="1"/>
</dbReference>
<keyword evidence="6 7" id="KW-0472">Membrane</keyword>
<dbReference type="InterPro" id="IPR035906">
    <property type="entry name" value="MetI-like_sf"/>
</dbReference>
<evidence type="ECO:0000256" key="2">
    <source>
        <dbReference type="ARBA" id="ARBA00022448"/>
    </source>
</evidence>
<dbReference type="InterPro" id="IPR045621">
    <property type="entry name" value="BPD_transp_1_N"/>
</dbReference>
<dbReference type="SUPFAM" id="SSF161098">
    <property type="entry name" value="MetI-like"/>
    <property type="match status" value="1"/>
</dbReference>
<feature type="transmembrane region" description="Helical" evidence="7">
    <location>
        <begin position="304"/>
        <end position="332"/>
    </location>
</feature>
<evidence type="ECO:0000256" key="7">
    <source>
        <dbReference type="RuleBase" id="RU363032"/>
    </source>
</evidence>
<evidence type="ECO:0000256" key="8">
    <source>
        <dbReference type="SAM" id="MobiDB-lite"/>
    </source>
</evidence>
<evidence type="ECO:0000313" key="11">
    <source>
        <dbReference type="Proteomes" id="UP000663792"/>
    </source>
</evidence>
<evidence type="ECO:0000256" key="4">
    <source>
        <dbReference type="ARBA" id="ARBA00022692"/>
    </source>
</evidence>
<evidence type="ECO:0000256" key="5">
    <source>
        <dbReference type="ARBA" id="ARBA00022989"/>
    </source>
</evidence>
<protein>
    <submittedName>
        <fullName evidence="10">ABC transporter permease</fullName>
    </submittedName>
</protein>
<dbReference type="Pfam" id="PF00528">
    <property type="entry name" value="BPD_transp_1"/>
    <property type="match status" value="1"/>
</dbReference>
<dbReference type="GO" id="GO:0005886">
    <property type="term" value="C:plasma membrane"/>
    <property type="evidence" value="ECO:0007669"/>
    <property type="project" value="UniProtKB-SubCell"/>
</dbReference>
<accession>A0A939C0A9</accession>
<organism evidence="10 11">
    <name type="scientific">Nakamurella leprariae</name>
    <dbReference type="NCBI Taxonomy" id="2803911"/>
    <lineage>
        <taxon>Bacteria</taxon>
        <taxon>Bacillati</taxon>
        <taxon>Actinomycetota</taxon>
        <taxon>Actinomycetes</taxon>
        <taxon>Nakamurellales</taxon>
        <taxon>Nakamurellaceae</taxon>
        <taxon>Nakamurella</taxon>
    </lineage>
</organism>
<dbReference type="Proteomes" id="UP000663792">
    <property type="component" value="Unassembled WGS sequence"/>
</dbReference>
<dbReference type="PANTHER" id="PTHR43163">
    <property type="entry name" value="DIPEPTIDE TRANSPORT SYSTEM PERMEASE PROTEIN DPPB-RELATED"/>
    <property type="match status" value="1"/>
</dbReference>
<proteinExistence type="inferred from homology"/>
<evidence type="ECO:0000313" key="10">
    <source>
        <dbReference type="EMBL" id="MBM9468566.1"/>
    </source>
</evidence>
<dbReference type="GO" id="GO:0055085">
    <property type="term" value="P:transmembrane transport"/>
    <property type="evidence" value="ECO:0007669"/>
    <property type="project" value="InterPro"/>
</dbReference>
<evidence type="ECO:0000256" key="6">
    <source>
        <dbReference type="ARBA" id="ARBA00023136"/>
    </source>
</evidence>
<comment type="similarity">
    <text evidence="7">Belongs to the binding-protein-dependent transport system permease family.</text>
</comment>
<keyword evidence="3" id="KW-1003">Cell membrane</keyword>
<dbReference type="AlphaFoldDB" id="A0A939C0A9"/>
<feature type="transmembrane region" description="Helical" evidence="7">
    <location>
        <begin position="256"/>
        <end position="281"/>
    </location>
</feature>
<evidence type="ECO:0000256" key="3">
    <source>
        <dbReference type="ARBA" id="ARBA00022475"/>
    </source>
</evidence>
<name>A0A939C0A9_9ACTN</name>
<dbReference type="RefSeq" id="WP_205261518.1">
    <property type="nucleotide sequence ID" value="NZ_JAERWK010000019.1"/>
</dbReference>
<feature type="transmembrane region" description="Helical" evidence="7">
    <location>
        <begin position="206"/>
        <end position="225"/>
    </location>
</feature>
<feature type="transmembrane region" description="Helical" evidence="7">
    <location>
        <begin position="39"/>
        <end position="63"/>
    </location>
</feature>
<keyword evidence="4 7" id="KW-0812">Transmembrane</keyword>